<feature type="compositionally biased region" description="Low complexity" evidence="1">
    <location>
        <begin position="110"/>
        <end position="121"/>
    </location>
</feature>
<evidence type="ECO:0000313" key="3">
    <source>
        <dbReference type="Proteomes" id="UP000075424"/>
    </source>
</evidence>
<feature type="region of interest" description="Disordered" evidence="1">
    <location>
        <begin position="93"/>
        <end position="121"/>
    </location>
</feature>
<name>A0A150MS44_GEOSE</name>
<evidence type="ECO:0000313" key="2">
    <source>
        <dbReference type="EMBL" id="KYD27251.1"/>
    </source>
</evidence>
<gene>
    <name evidence="2" type="ORF">B4109_0621</name>
</gene>
<dbReference type="AlphaFoldDB" id="A0A150MS44"/>
<accession>A0A150MS44</accession>
<sequence length="121" mass="12532">MVTAARMKGEGDGDVHLFVVYGGGWSAYRRGDEFDRHCHVVPPARADVLVWETAAVYARLDSKTEAGTGGTAWENGCRAFGDAGRAPAQAQRFSLHGGGGRGRTEVAETVAGAPGDAGAVA</sequence>
<evidence type="ECO:0000256" key="1">
    <source>
        <dbReference type="SAM" id="MobiDB-lite"/>
    </source>
</evidence>
<comment type="caution">
    <text evidence="2">The sequence shown here is derived from an EMBL/GenBank/DDBJ whole genome shotgun (WGS) entry which is preliminary data.</text>
</comment>
<organism evidence="2 3">
    <name type="scientific">Geobacillus stearothermophilus</name>
    <name type="common">Bacillus stearothermophilus</name>
    <dbReference type="NCBI Taxonomy" id="1422"/>
    <lineage>
        <taxon>Bacteria</taxon>
        <taxon>Bacillati</taxon>
        <taxon>Bacillota</taxon>
        <taxon>Bacilli</taxon>
        <taxon>Bacillales</taxon>
        <taxon>Anoxybacillaceae</taxon>
        <taxon>Geobacillus</taxon>
    </lineage>
</organism>
<protein>
    <submittedName>
        <fullName evidence="2">Uncharacterized protein</fullName>
    </submittedName>
</protein>
<proteinExistence type="predicted"/>
<dbReference type="EMBL" id="LQYV01000056">
    <property type="protein sequence ID" value="KYD27251.1"/>
    <property type="molecule type" value="Genomic_DNA"/>
</dbReference>
<dbReference type="Proteomes" id="UP000075424">
    <property type="component" value="Unassembled WGS sequence"/>
</dbReference>
<reference evidence="2 3" key="1">
    <citation type="submission" date="2016-01" db="EMBL/GenBank/DDBJ databases">
        <title>Draft Genome Sequences of Seven Thermophilic Sporeformers Isolated from Foods.</title>
        <authorList>
            <person name="Berendsen E.M."/>
            <person name="Wells-Bennik M.H."/>
            <person name="Krawcyk A.O."/>
            <person name="De Jong A."/>
            <person name="Holsappel S."/>
            <person name="Eijlander R.T."/>
            <person name="Kuipers O.P."/>
        </authorList>
    </citation>
    <scope>NUCLEOTIDE SEQUENCE [LARGE SCALE GENOMIC DNA]</scope>
    <source>
        <strain evidence="2 3">B4109</strain>
    </source>
</reference>